<dbReference type="InterPro" id="IPR007138">
    <property type="entry name" value="ABM_dom"/>
</dbReference>
<proteinExistence type="predicted"/>
<evidence type="ECO:0000259" key="1">
    <source>
        <dbReference type="PROSITE" id="PS51725"/>
    </source>
</evidence>
<reference evidence="2" key="2">
    <citation type="submission" date="2012-02" db="EMBL/GenBank/DDBJ databases">
        <authorList>
            <person name="Genoscope - CEA"/>
        </authorList>
    </citation>
    <scope>NUCLEOTIDE SEQUENCE</scope>
</reference>
<name>H6RF02_9BACT</name>
<dbReference type="PROSITE" id="PS51725">
    <property type="entry name" value="ABM"/>
    <property type="match status" value="1"/>
</dbReference>
<evidence type="ECO:0000313" key="2">
    <source>
        <dbReference type="EMBL" id="CCF99613.1"/>
    </source>
</evidence>
<dbReference type="SUPFAM" id="SSF54909">
    <property type="entry name" value="Dimeric alpha+beta barrel"/>
    <property type="match status" value="1"/>
</dbReference>
<dbReference type="EMBL" id="FO117585">
    <property type="protein sequence ID" value="CCF99613.1"/>
    <property type="molecule type" value="Genomic_DNA"/>
</dbReference>
<feature type="domain" description="ABM" evidence="1">
    <location>
        <begin position="2"/>
        <end position="93"/>
    </location>
</feature>
<keyword evidence="2" id="KW-0503">Monooxygenase</keyword>
<reference evidence="2" key="1">
    <citation type="journal article" date="2012" name="Environ. Microbiol.">
        <title>Genomic content of uncultured Bacteroidetes from contrasting oceanic provinces in the North Atlantic Ocean.</title>
        <authorList>
            <person name="Gomez-Pereira P.R."/>
            <person name="Schuler M."/>
            <person name="Fuchs B.M."/>
            <person name="Bennke C."/>
            <person name="Teeling H."/>
            <person name="Waldmann J."/>
            <person name="Richter M."/>
            <person name="Barbe V."/>
            <person name="Bataille E."/>
            <person name="Glockner F.O."/>
            <person name="Amann R."/>
        </authorList>
    </citation>
    <scope>NUCLEOTIDE SEQUENCE</scope>
</reference>
<dbReference type="GO" id="GO:0004497">
    <property type="term" value="F:monooxygenase activity"/>
    <property type="evidence" value="ECO:0007669"/>
    <property type="project" value="UniProtKB-KW"/>
</dbReference>
<dbReference type="AlphaFoldDB" id="H6RF02"/>
<sequence length="97" mass="11089">MIVRIVRLTLKQEHLAAFERLFESHHGAIESQPGCRGVELLTDPAHRCVRATLSRWDAESYLNAYRSSALFGEIWPETKAMFDAPPTVWTYEVGEAR</sequence>
<accession>H6RF02</accession>
<protein>
    <submittedName>
        <fullName evidence="2">Antibiotic biosynthesis monooxygenase domain protein</fullName>
    </submittedName>
</protein>
<keyword evidence="2" id="KW-0560">Oxidoreductase</keyword>
<dbReference type="InterPro" id="IPR011008">
    <property type="entry name" value="Dimeric_a/b-barrel"/>
</dbReference>
<dbReference type="Pfam" id="PF03992">
    <property type="entry name" value="ABM"/>
    <property type="match status" value="1"/>
</dbReference>
<organism evidence="2">
    <name type="scientific">uncultured Flavobacteriia bacterium</name>
    <dbReference type="NCBI Taxonomy" id="212695"/>
    <lineage>
        <taxon>Bacteria</taxon>
        <taxon>Pseudomonadati</taxon>
        <taxon>Bacteroidota</taxon>
        <taxon>Flavobacteriia</taxon>
        <taxon>environmental samples</taxon>
    </lineage>
</organism>
<gene>
    <name evidence="2" type="ORF">VIS_S18BPA60011</name>
</gene>
<dbReference type="Gene3D" id="3.30.70.100">
    <property type="match status" value="1"/>
</dbReference>